<evidence type="ECO:0000313" key="1">
    <source>
        <dbReference type="EMBL" id="VAW13469.1"/>
    </source>
</evidence>
<dbReference type="PANTHER" id="PTHR34039:SF1">
    <property type="entry name" value="UPF0102 PROTEIN YRAN"/>
    <property type="match status" value="1"/>
</dbReference>
<accession>A0A3B0TMN3</accession>
<protein>
    <submittedName>
        <fullName evidence="1">Uncharacterized protein</fullName>
    </submittedName>
</protein>
<dbReference type="GO" id="GO:0003676">
    <property type="term" value="F:nucleic acid binding"/>
    <property type="evidence" value="ECO:0007669"/>
    <property type="project" value="InterPro"/>
</dbReference>
<name>A0A3B0TMN3_9ZZZZ</name>
<dbReference type="PANTHER" id="PTHR34039">
    <property type="entry name" value="UPF0102 PROTEIN YRAN"/>
    <property type="match status" value="1"/>
</dbReference>
<proteinExistence type="inferred from homology"/>
<dbReference type="SUPFAM" id="SSF52980">
    <property type="entry name" value="Restriction endonuclease-like"/>
    <property type="match status" value="1"/>
</dbReference>
<dbReference type="InterPro" id="IPR011335">
    <property type="entry name" value="Restrct_endonuc-II-like"/>
</dbReference>
<gene>
    <name evidence="1" type="ORF">MNBD_BACTEROID05-323</name>
</gene>
<dbReference type="EMBL" id="UOEN01000170">
    <property type="protein sequence ID" value="VAW13469.1"/>
    <property type="molecule type" value="Genomic_DNA"/>
</dbReference>
<dbReference type="Gene3D" id="3.40.1350.10">
    <property type="match status" value="1"/>
</dbReference>
<dbReference type="InterPro" id="IPR011856">
    <property type="entry name" value="tRNA_endonuc-like_dom_sf"/>
</dbReference>
<organism evidence="1">
    <name type="scientific">hydrothermal vent metagenome</name>
    <dbReference type="NCBI Taxonomy" id="652676"/>
    <lineage>
        <taxon>unclassified sequences</taxon>
        <taxon>metagenomes</taxon>
        <taxon>ecological metagenomes</taxon>
    </lineage>
</organism>
<dbReference type="HAMAP" id="MF_00048">
    <property type="entry name" value="UPF0102"/>
    <property type="match status" value="1"/>
</dbReference>
<dbReference type="AlphaFoldDB" id="A0A3B0TMN3"/>
<dbReference type="Pfam" id="PF02021">
    <property type="entry name" value="UPF0102"/>
    <property type="match status" value="1"/>
</dbReference>
<reference evidence="1" key="1">
    <citation type="submission" date="2018-06" db="EMBL/GenBank/DDBJ databases">
        <authorList>
            <person name="Zhirakovskaya E."/>
        </authorList>
    </citation>
    <scope>NUCLEOTIDE SEQUENCE</scope>
</reference>
<dbReference type="InterPro" id="IPR003509">
    <property type="entry name" value="UPF0102_YraN-like"/>
</dbReference>
<sequence>MKTFHKKRFLVVSREMTRTHKQKIGKIGEDIACKFLAKRGFTVLERNFWKKWGEIDIVVEKDKVLHFVEVKTVSHDSGASCSASCPACKEVKSCHDNYRPEDNLHPWKLKRLSRTIQTYLLEKDIFEEDEWRFDVIIVFLDQKTKKAKIRFLDNIII</sequence>